<dbReference type="InterPro" id="IPR014508">
    <property type="entry name" value="UCP020555_TPR-like"/>
</dbReference>
<name>A0A370QUL9_9GAMM</name>
<feature type="chain" id="PRO_5016845881" description="DUF4810 domain-containing protein" evidence="1">
    <location>
        <begin position="19"/>
        <end position="120"/>
    </location>
</feature>
<dbReference type="EMBL" id="QRAP01000003">
    <property type="protein sequence ID" value="RDK92947.1"/>
    <property type="molecule type" value="Genomic_DNA"/>
</dbReference>
<evidence type="ECO:0008006" key="4">
    <source>
        <dbReference type="Google" id="ProtNLM"/>
    </source>
</evidence>
<organism evidence="2 3">
    <name type="scientific">Enterobacillus tribolii</name>
    <dbReference type="NCBI Taxonomy" id="1487935"/>
    <lineage>
        <taxon>Bacteria</taxon>
        <taxon>Pseudomonadati</taxon>
        <taxon>Pseudomonadota</taxon>
        <taxon>Gammaproteobacteria</taxon>
        <taxon>Enterobacterales</taxon>
        <taxon>Hafniaceae</taxon>
        <taxon>Enterobacillus</taxon>
    </lineage>
</organism>
<evidence type="ECO:0000256" key="1">
    <source>
        <dbReference type="SAM" id="SignalP"/>
    </source>
</evidence>
<accession>A0A370QUL9</accession>
<dbReference type="Proteomes" id="UP000254848">
    <property type="component" value="Unassembled WGS sequence"/>
</dbReference>
<dbReference type="AlphaFoldDB" id="A0A370QUL9"/>
<evidence type="ECO:0000313" key="3">
    <source>
        <dbReference type="Proteomes" id="UP000254848"/>
    </source>
</evidence>
<evidence type="ECO:0000313" key="2">
    <source>
        <dbReference type="EMBL" id="RDK92947.1"/>
    </source>
</evidence>
<dbReference type="PIRSF" id="PIRSF020555">
    <property type="entry name" value="UCP020555"/>
    <property type="match status" value="1"/>
</dbReference>
<gene>
    <name evidence="2" type="ORF">C8D90_103340</name>
</gene>
<dbReference type="RefSeq" id="WP_115458124.1">
    <property type="nucleotide sequence ID" value="NZ_QRAP01000003.1"/>
</dbReference>
<feature type="signal peptide" evidence="1">
    <location>
        <begin position="1"/>
        <end position="18"/>
    </location>
</feature>
<comment type="caution">
    <text evidence="2">The sequence shown here is derived from an EMBL/GenBank/DDBJ whole genome shotgun (WGS) entry which is preliminary data.</text>
</comment>
<reference evidence="2 3" key="1">
    <citation type="submission" date="2018-07" db="EMBL/GenBank/DDBJ databases">
        <title>Genomic Encyclopedia of Type Strains, Phase IV (KMG-IV): sequencing the most valuable type-strain genomes for metagenomic binning, comparative biology and taxonomic classification.</title>
        <authorList>
            <person name="Goeker M."/>
        </authorList>
    </citation>
    <scope>NUCLEOTIDE SEQUENCE [LARGE SCALE GENOMIC DNA]</scope>
    <source>
        <strain evidence="2 3">DSM 103736</strain>
    </source>
</reference>
<dbReference type="PROSITE" id="PS51257">
    <property type="entry name" value="PROKAR_LIPOPROTEIN"/>
    <property type="match status" value="1"/>
</dbReference>
<sequence>MVKSLRNASLLLAAALLGGCVNTPKPMYNWDSYQESVYQYYKVGDTDTERQITALKESIEKSRAKNLLVPPGLHAHLAMLYINTGRPELAMAEFNAEKTAFPESAGFIDFLTSKDKEKFK</sequence>
<protein>
    <recommendedName>
        <fullName evidence="4">DUF4810 domain-containing protein</fullName>
    </recommendedName>
</protein>
<proteinExistence type="predicted"/>
<dbReference type="Pfam" id="PF16068">
    <property type="entry name" value="DUF4810"/>
    <property type="match status" value="1"/>
</dbReference>
<keyword evidence="3" id="KW-1185">Reference proteome</keyword>
<dbReference type="OrthoDB" id="9800218at2"/>
<keyword evidence="1" id="KW-0732">Signal</keyword>